<evidence type="ECO:0000313" key="3">
    <source>
        <dbReference type="Proteomes" id="UP001595872"/>
    </source>
</evidence>
<gene>
    <name evidence="2" type="ORF">ACFPCY_09650</name>
</gene>
<evidence type="ECO:0000313" key="2">
    <source>
        <dbReference type="EMBL" id="MFC4907583.1"/>
    </source>
</evidence>
<dbReference type="Pfam" id="PF13822">
    <property type="entry name" value="ACC_epsilon"/>
    <property type="match status" value="1"/>
</dbReference>
<dbReference type="Proteomes" id="UP001595872">
    <property type="component" value="Unassembled WGS sequence"/>
</dbReference>
<evidence type="ECO:0000256" key="1">
    <source>
        <dbReference type="SAM" id="MobiDB-lite"/>
    </source>
</evidence>
<feature type="region of interest" description="Disordered" evidence="1">
    <location>
        <begin position="44"/>
        <end position="85"/>
    </location>
</feature>
<sequence length="85" mass="8687">MSAAVTAPASGADEPLLRVVRGAPTDEELAALTVAVLAVVRSRSTAGEGGDAARPPVPGWVRPRTYRPPGAWGSPSTRAAPTPRM</sequence>
<proteinExistence type="predicted"/>
<dbReference type="RefSeq" id="WP_378253445.1">
    <property type="nucleotide sequence ID" value="NZ_JBHSIT010000002.1"/>
</dbReference>
<accession>A0ABV9TVW7</accession>
<dbReference type="InterPro" id="IPR032716">
    <property type="entry name" value="ACC_epsilon"/>
</dbReference>
<dbReference type="EMBL" id="JBHSIT010000002">
    <property type="protein sequence ID" value="MFC4907583.1"/>
    <property type="molecule type" value="Genomic_DNA"/>
</dbReference>
<reference evidence="3" key="1">
    <citation type="journal article" date="2019" name="Int. J. Syst. Evol. Microbiol.">
        <title>The Global Catalogue of Microorganisms (GCM) 10K type strain sequencing project: providing services to taxonomists for standard genome sequencing and annotation.</title>
        <authorList>
            <consortium name="The Broad Institute Genomics Platform"/>
            <consortium name="The Broad Institute Genome Sequencing Center for Infectious Disease"/>
            <person name="Wu L."/>
            <person name="Ma J."/>
        </authorList>
    </citation>
    <scope>NUCLEOTIDE SEQUENCE [LARGE SCALE GENOMIC DNA]</scope>
    <source>
        <strain evidence="3">KLKA75</strain>
    </source>
</reference>
<protein>
    <submittedName>
        <fullName evidence="2">Acyl-CoA carboxylase subunit epsilon</fullName>
    </submittedName>
</protein>
<name>A0ABV9TVW7_9ACTN</name>
<keyword evidence="3" id="KW-1185">Reference proteome</keyword>
<comment type="caution">
    <text evidence="2">The sequence shown here is derived from an EMBL/GenBank/DDBJ whole genome shotgun (WGS) entry which is preliminary data.</text>
</comment>
<organism evidence="2 3">
    <name type="scientific">Actinomadura gamaensis</name>
    <dbReference type="NCBI Taxonomy" id="1763541"/>
    <lineage>
        <taxon>Bacteria</taxon>
        <taxon>Bacillati</taxon>
        <taxon>Actinomycetota</taxon>
        <taxon>Actinomycetes</taxon>
        <taxon>Streptosporangiales</taxon>
        <taxon>Thermomonosporaceae</taxon>
        <taxon>Actinomadura</taxon>
    </lineage>
</organism>